<name>A0A3D8QSD3_9HELO</name>
<keyword evidence="3" id="KW-1185">Reference proteome</keyword>
<dbReference type="Proteomes" id="UP000256645">
    <property type="component" value="Unassembled WGS sequence"/>
</dbReference>
<protein>
    <submittedName>
        <fullName evidence="2">Uncharacterized protein</fullName>
    </submittedName>
</protein>
<reference evidence="2 3" key="1">
    <citation type="journal article" date="2018" name="IMA Fungus">
        <title>IMA Genome-F 9: Draft genome sequence of Annulohypoxylon stygium, Aspergillus mulundensis, Berkeleyomyces basicola (syn. Thielaviopsis basicola), Ceratocystis smalleyi, two Cercospora beticola strains, Coleophoma cylindrospora, Fusarium fracticaudum, Phialophora cf. hyalina, and Morchella septimelata.</title>
        <authorList>
            <person name="Wingfield B.D."/>
            <person name="Bills G.F."/>
            <person name="Dong Y."/>
            <person name="Huang W."/>
            <person name="Nel W.J."/>
            <person name="Swalarsk-Parry B.S."/>
            <person name="Vaghefi N."/>
            <person name="Wilken P.M."/>
            <person name="An Z."/>
            <person name="de Beer Z.W."/>
            <person name="De Vos L."/>
            <person name="Chen L."/>
            <person name="Duong T.A."/>
            <person name="Gao Y."/>
            <person name="Hammerbacher A."/>
            <person name="Kikkert J.R."/>
            <person name="Li Y."/>
            <person name="Li H."/>
            <person name="Li K."/>
            <person name="Li Q."/>
            <person name="Liu X."/>
            <person name="Ma X."/>
            <person name="Naidoo K."/>
            <person name="Pethybridge S.J."/>
            <person name="Sun J."/>
            <person name="Steenkamp E.T."/>
            <person name="van der Nest M.A."/>
            <person name="van Wyk S."/>
            <person name="Wingfield M.J."/>
            <person name="Xiong C."/>
            <person name="Yue Q."/>
            <person name="Zhang X."/>
        </authorList>
    </citation>
    <scope>NUCLEOTIDE SEQUENCE [LARGE SCALE GENOMIC DNA]</scope>
    <source>
        <strain evidence="2 3">BP6252</strain>
    </source>
</reference>
<dbReference type="AlphaFoldDB" id="A0A3D8QSD3"/>
<feature type="region of interest" description="Disordered" evidence="1">
    <location>
        <begin position="1"/>
        <end position="37"/>
    </location>
</feature>
<feature type="region of interest" description="Disordered" evidence="1">
    <location>
        <begin position="171"/>
        <end position="202"/>
    </location>
</feature>
<gene>
    <name evidence="2" type="ORF">BP6252_10384</name>
</gene>
<evidence type="ECO:0000313" key="3">
    <source>
        <dbReference type="Proteomes" id="UP000256645"/>
    </source>
</evidence>
<evidence type="ECO:0000256" key="1">
    <source>
        <dbReference type="SAM" id="MobiDB-lite"/>
    </source>
</evidence>
<sequence length="317" mass="34781">MNPSSAQEGRPGEQGRATTTSAVAPDTHGQDGEAVQYPPDLNLGREQGVWSISLKTLNLPRSIFATTCCSTFTLHQHGTYTPLTLSSLSYFVTCLATFEQRPWLLAQAPSQSHDKSERAMKENAKFYKRAELAANEASFLIEVTEIMRQGTVRLVGVFCFDVPHITSHAHQDQAQAVRAKHPAIPSKTAGTMPKNPSRDMLSLPSALPAQRSQIQQPGRAKIDPAKKVPRTMFTPPPPQLGATAANEQTSKPAFAQGGMKQNETQGEGQWSHKTWIDISVLRREAHFLMKRDHAIWKCAEHGNVIEIGVVNLSPSTV</sequence>
<proteinExistence type="predicted"/>
<evidence type="ECO:0000313" key="2">
    <source>
        <dbReference type="EMBL" id="RDW64733.1"/>
    </source>
</evidence>
<accession>A0A3D8QSD3</accession>
<dbReference type="EMBL" id="PDLM01000012">
    <property type="protein sequence ID" value="RDW64733.1"/>
    <property type="molecule type" value="Genomic_DNA"/>
</dbReference>
<organism evidence="2 3">
    <name type="scientific">Coleophoma cylindrospora</name>
    <dbReference type="NCBI Taxonomy" id="1849047"/>
    <lineage>
        <taxon>Eukaryota</taxon>
        <taxon>Fungi</taxon>
        <taxon>Dikarya</taxon>
        <taxon>Ascomycota</taxon>
        <taxon>Pezizomycotina</taxon>
        <taxon>Leotiomycetes</taxon>
        <taxon>Helotiales</taxon>
        <taxon>Dermateaceae</taxon>
        <taxon>Coleophoma</taxon>
    </lineage>
</organism>
<dbReference type="OrthoDB" id="10343614at2759"/>
<comment type="caution">
    <text evidence="2">The sequence shown here is derived from an EMBL/GenBank/DDBJ whole genome shotgun (WGS) entry which is preliminary data.</text>
</comment>